<evidence type="ECO:0000313" key="2">
    <source>
        <dbReference type="EMBL" id="KAF2399486.1"/>
    </source>
</evidence>
<dbReference type="Proteomes" id="UP000799640">
    <property type="component" value="Unassembled WGS sequence"/>
</dbReference>
<feature type="signal peptide" evidence="1">
    <location>
        <begin position="1"/>
        <end position="27"/>
    </location>
</feature>
<dbReference type="AlphaFoldDB" id="A0A6G1HUE1"/>
<accession>A0A6G1HUE1</accession>
<dbReference type="EMBL" id="ML996697">
    <property type="protein sequence ID" value="KAF2399486.1"/>
    <property type="molecule type" value="Genomic_DNA"/>
</dbReference>
<proteinExistence type="predicted"/>
<keyword evidence="1" id="KW-0732">Signal</keyword>
<feature type="chain" id="PRO_5026171547" description="Secreted protein" evidence="1">
    <location>
        <begin position="28"/>
        <end position="182"/>
    </location>
</feature>
<organism evidence="2 3">
    <name type="scientific">Trichodelitschia bisporula</name>
    <dbReference type="NCBI Taxonomy" id="703511"/>
    <lineage>
        <taxon>Eukaryota</taxon>
        <taxon>Fungi</taxon>
        <taxon>Dikarya</taxon>
        <taxon>Ascomycota</taxon>
        <taxon>Pezizomycotina</taxon>
        <taxon>Dothideomycetes</taxon>
        <taxon>Dothideomycetes incertae sedis</taxon>
        <taxon>Phaeotrichales</taxon>
        <taxon>Phaeotrichaceae</taxon>
        <taxon>Trichodelitschia</taxon>
    </lineage>
</organism>
<evidence type="ECO:0000256" key="1">
    <source>
        <dbReference type="SAM" id="SignalP"/>
    </source>
</evidence>
<sequence length="182" mass="20871">MTPTTVRNPFRIRRTIMCVIIVMRAAAASTGLGRETSPALYVPAVTGHDDCFFGVIPSAGSINRLTASKSALKQLDGYSISGLRGFKIRTGYRRDSPSVHFASDRRTFHRTAPQYSRLHIQRHKILDKPPRKKPPYQHWPFLRFFFARSLRRFLRSSLASYSSCRCHDISVEVHPFMRAYKI</sequence>
<name>A0A6G1HUE1_9PEZI</name>
<protein>
    <recommendedName>
        <fullName evidence="4">Secreted protein</fullName>
    </recommendedName>
</protein>
<reference evidence="2" key="1">
    <citation type="journal article" date="2020" name="Stud. Mycol.">
        <title>101 Dothideomycetes genomes: a test case for predicting lifestyles and emergence of pathogens.</title>
        <authorList>
            <person name="Haridas S."/>
            <person name="Albert R."/>
            <person name="Binder M."/>
            <person name="Bloem J."/>
            <person name="Labutti K."/>
            <person name="Salamov A."/>
            <person name="Andreopoulos B."/>
            <person name="Baker S."/>
            <person name="Barry K."/>
            <person name="Bills G."/>
            <person name="Bluhm B."/>
            <person name="Cannon C."/>
            <person name="Castanera R."/>
            <person name="Culley D."/>
            <person name="Daum C."/>
            <person name="Ezra D."/>
            <person name="Gonzalez J."/>
            <person name="Henrissat B."/>
            <person name="Kuo A."/>
            <person name="Liang C."/>
            <person name="Lipzen A."/>
            <person name="Lutzoni F."/>
            <person name="Magnuson J."/>
            <person name="Mondo S."/>
            <person name="Nolan M."/>
            <person name="Ohm R."/>
            <person name="Pangilinan J."/>
            <person name="Park H.-J."/>
            <person name="Ramirez L."/>
            <person name="Alfaro M."/>
            <person name="Sun H."/>
            <person name="Tritt A."/>
            <person name="Yoshinaga Y."/>
            <person name="Zwiers L.-H."/>
            <person name="Turgeon B."/>
            <person name="Goodwin S."/>
            <person name="Spatafora J."/>
            <person name="Crous P."/>
            <person name="Grigoriev I."/>
        </authorList>
    </citation>
    <scope>NUCLEOTIDE SEQUENCE</scope>
    <source>
        <strain evidence="2">CBS 262.69</strain>
    </source>
</reference>
<gene>
    <name evidence="2" type="ORF">EJ06DRAFT_53725</name>
</gene>
<evidence type="ECO:0000313" key="3">
    <source>
        <dbReference type="Proteomes" id="UP000799640"/>
    </source>
</evidence>
<evidence type="ECO:0008006" key="4">
    <source>
        <dbReference type="Google" id="ProtNLM"/>
    </source>
</evidence>
<keyword evidence="3" id="KW-1185">Reference proteome</keyword>